<dbReference type="Proteomes" id="UP000008021">
    <property type="component" value="Chromosome 4"/>
</dbReference>
<evidence type="ECO:0000313" key="1">
    <source>
        <dbReference type="EnsemblPlants" id="OMERI04G16820.1"/>
    </source>
</evidence>
<sequence length="74" mass="8337">MPDGLPDDDQLLVDGLLRKARALLLNMTISMEHLALTRLAAHARLVRLRPFHRHVPGVDLGDVVRCSDLYSRQP</sequence>
<evidence type="ECO:0000313" key="2">
    <source>
        <dbReference type="Proteomes" id="UP000008021"/>
    </source>
</evidence>
<reference evidence="1" key="2">
    <citation type="submission" date="2018-05" db="EMBL/GenBank/DDBJ databases">
        <title>OmerRS3 (Oryza meridionalis Reference Sequence Version 3).</title>
        <authorList>
            <person name="Zhang J."/>
            <person name="Kudrna D."/>
            <person name="Lee S."/>
            <person name="Talag J."/>
            <person name="Welchert J."/>
            <person name="Wing R.A."/>
        </authorList>
    </citation>
    <scope>NUCLEOTIDE SEQUENCE [LARGE SCALE GENOMIC DNA]</scope>
    <source>
        <strain evidence="1">cv. OR44</strain>
    </source>
</reference>
<reference evidence="1" key="1">
    <citation type="submission" date="2015-04" db="UniProtKB">
        <authorList>
            <consortium name="EnsemblPlants"/>
        </authorList>
    </citation>
    <scope>IDENTIFICATION</scope>
</reference>
<dbReference type="Gramene" id="OMERI04G16820.1">
    <property type="protein sequence ID" value="OMERI04G16820.1"/>
    <property type="gene ID" value="OMERI04G16820"/>
</dbReference>
<dbReference type="AlphaFoldDB" id="A0A0E0DGL7"/>
<proteinExistence type="predicted"/>
<protein>
    <submittedName>
        <fullName evidence="1">Uncharacterized protein</fullName>
    </submittedName>
</protein>
<accession>A0A0E0DGL7</accession>
<dbReference type="HOGENOM" id="CLU_2691934_0_0_1"/>
<keyword evidence="2" id="KW-1185">Reference proteome</keyword>
<organism evidence="1">
    <name type="scientific">Oryza meridionalis</name>
    <dbReference type="NCBI Taxonomy" id="40149"/>
    <lineage>
        <taxon>Eukaryota</taxon>
        <taxon>Viridiplantae</taxon>
        <taxon>Streptophyta</taxon>
        <taxon>Embryophyta</taxon>
        <taxon>Tracheophyta</taxon>
        <taxon>Spermatophyta</taxon>
        <taxon>Magnoliopsida</taxon>
        <taxon>Liliopsida</taxon>
        <taxon>Poales</taxon>
        <taxon>Poaceae</taxon>
        <taxon>BOP clade</taxon>
        <taxon>Oryzoideae</taxon>
        <taxon>Oryzeae</taxon>
        <taxon>Oryzinae</taxon>
        <taxon>Oryza</taxon>
    </lineage>
</organism>
<name>A0A0E0DGL7_9ORYZ</name>
<dbReference type="EnsemblPlants" id="OMERI04G16820.1">
    <property type="protein sequence ID" value="OMERI04G16820.1"/>
    <property type="gene ID" value="OMERI04G16820"/>
</dbReference>